<protein>
    <submittedName>
        <fullName evidence="1">Uncharacterized protein</fullName>
    </submittedName>
</protein>
<evidence type="ECO:0000313" key="2">
    <source>
        <dbReference type="Proteomes" id="UP000076722"/>
    </source>
</evidence>
<dbReference type="Proteomes" id="UP000076722">
    <property type="component" value="Unassembled WGS sequence"/>
</dbReference>
<proteinExistence type="predicted"/>
<reference evidence="1 2" key="1">
    <citation type="journal article" date="2016" name="Mol. Biol. Evol.">
        <title>Comparative Genomics of Early-Diverging Mushroom-Forming Fungi Provides Insights into the Origins of Lignocellulose Decay Capabilities.</title>
        <authorList>
            <person name="Nagy L.G."/>
            <person name="Riley R."/>
            <person name="Tritt A."/>
            <person name="Adam C."/>
            <person name="Daum C."/>
            <person name="Floudas D."/>
            <person name="Sun H."/>
            <person name="Yadav J.S."/>
            <person name="Pangilinan J."/>
            <person name="Larsson K.H."/>
            <person name="Matsuura K."/>
            <person name="Barry K."/>
            <person name="Labutti K."/>
            <person name="Kuo R."/>
            <person name="Ohm R.A."/>
            <person name="Bhattacharya S.S."/>
            <person name="Shirouzu T."/>
            <person name="Yoshinaga Y."/>
            <person name="Martin F.M."/>
            <person name="Grigoriev I.V."/>
            <person name="Hibbett D.S."/>
        </authorList>
    </citation>
    <scope>NUCLEOTIDE SEQUENCE [LARGE SCALE GENOMIC DNA]</scope>
    <source>
        <strain evidence="1 2">HHB9708</strain>
    </source>
</reference>
<sequence length="133" mass="15019">MLHIAFLTWSIRAFDASESLSHLSFSLANAWMLIPQVAAFSVISVYESQHDCHPRIPQPRRRSCRFRLIELECGRVAAEEWDCSSTMMLHASLLLSILLNVLRLSTCRVKEQCTFPCNSPANVSGLTGTRGFY</sequence>
<gene>
    <name evidence="1" type="ORF">SISNIDRAFT_489606</name>
</gene>
<name>A0A164PQP0_9AGAM</name>
<dbReference type="EMBL" id="KV419431">
    <property type="protein sequence ID" value="KZS88949.1"/>
    <property type="molecule type" value="Genomic_DNA"/>
</dbReference>
<keyword evidence="2" id="KW-1185">Reference proteome</keyword>
<organism evidence="1 2">
    <name type="scientific">Sistotremastrum niveocremeum HHB9708</name>
    <dbReference type="NCBI Taxonomy" id="1314777"/>
    <lineage>
        <taxon>Eukaryota</taxon>
        <taxon>Fungi</taxon>
        <taxon>Dikarya</taxon>
        <taxon>Basidiomycota</taxon>
        <taxon>Agaricomycotina</taxon>
        <taxon>Agaricomycetes</taxon>
        <taxon>Sistotremastrales</taxon>
        <taxon>Sistotremastraceae</taxon>
        <taxon>Sertulicium</taxon>
        <taxon>Sertulicium niveocremeum</taxon>
    </lineage>
</organism>
<accession>A0A164PQP0</accession>
<evidence type="ECO:0000313" key="1">
    <source>
        <dbReference type="EMBL" id="KZS88949.1"/>
    </source>
</evidence>
<dbReference type="AlphaFoldDB" id="A0A164PQP0"/>